<evidence type="ECO:0000256" key="1">
    <source>
        <dbReference type="SAM" id="MobiDB-lite"/>
    </source>
</evidence>
<dbReference type="RefSeq" id="WP_145199525.1">
    <property type="nucleotide sequence ID" value="NZ_CP036434.1"/>
</dbReference>
<evidence type="ECO:0000313" key="3">
    <source>
        <dbReference type="Proteomes" id="UP000320390"/>
    </source>
</evidence>
<accession>A0A518EUY1</accession>
<dbReference type="AlphaFoldDB" id="A0A518EUY1"/>
<organism evidence="2 3">
    <name type="scientific">Saltatorellus ferox</name>
    <dbReference type="NCBI Taxonomy" id="2528018"/>
    <lineage>
        <taxon>Bacteria</taxon>
        <taxon>Pseudomonadati</taxon>
        <taxon>Planctomycetota</taxon>
        <taxon>Planctomycetia</taxon>
        <taxon>Planctomycetia incertae sedis</taxon>
        <taxon>Saltatorellus</taxon>
    </lineage>
</organism>
<dbReference type="InterPro" id="IPR011990">
    <property type="entry name" value="TPR-like_helical_dom_sf"/>
</dbReference>
<feature type="region of interest" description="Disordered" evidence="1">
    <location>
        <begin position="440"/>
        <end position="469"/>
    </location>
</feature>
<reference evidence="2 3" key="1">
    <citation type="submission" date="2019-02" db="EMBL/GenBank/DDBJ databases">
        <title>Deep-cultivation of Planctomycetes and their phenomic and genomic characterization uncovers novel biology.</title>
        <authorList>
            <person name="Wiegand S."/>
            <person name="Jogler M."/>
            <person name="Boedeker C."/>
            <person name="Pinto D."/>
            <person name="Vollmers J."/>
            <person name="Rivas-Marin E."/>
            <person name="Kohn T."/>
            <person name="Peeters S.H."/>
            <person name="Heuer A."/>
            <person name="Rast P."/>
            <person name="Oberbeckmann S."/>
            <person name="Bunk B."/>
            <person name="Jeske O."/>
            <person name="Meyerdierks A."/>
            <person name="Storesund J.E."/>
            <person name="Kallscheuer N."/>
            <person name="Luecker S."/>
            <person name="Lage O.M."/>
            <person name="Pohl T."/>
            <person name="Merkel B.J."/>
            <person name="Hornburger P."/>
            <person name="Mueller R.-W."/>
            <person name="Bruemmer F."/>
            <person name="Labrenz M."/>
            <person name="Spormann A.M."/>
            <person name="Op den Camp H."/>
            <person name="Overmann J."/>
            <person name="Amann R."/>
            <person name="Jetten M.S.M."/>
            <person name="Mascher T."/>
            <person name="Medema M.H."/>
            <person name="Devos D.P."/>
            <person name="Kaster A.-K."/>
            <person name="Ovreas L."/>
            <person name="Rohde M."/>
            <person name="Galperin M.Y."/>
            <person name="Jogler C."/>
        </authorList>
    </citation>
    <scope>NUCLEOTIDE SEQUENCE [LARGE SCALE GENOMIC DNA]</scope>
    <source>
        <strain evidence="2 3">Poly30</strain>
    </source>
</reference>
<evidence type="ECO:0000313" key="2">
    <source>
        <dbReference type="EMBL" id="QDV07871.1"/>
    </source>
</evidence>
<gene>
    <name evidence="2" type="ORF">Poly30_34040</name>
</gene>
<dbReference type="Gene3D" id="1.25.40.10">
    <property type="entry name" value="Tetratricopeptide repeat domain"/>
    <property type="match status" value="1"/>
</dbReference>
<proteinExistence type="predicted"/>
<name>A0A518EUY1_9BACT</name>
<dbReference type="EMBL" id="CP036434">
    <property type="protein sequence ID" value="QDV07871.1"/>
    <property type="molecule type" value="Genomic_DNA"/>
</dbReference>
<evidence type="ECO:0008006" key="4">
    <source>
        <dbReference type="Google" id="ProtNLM"/>
    </source>
</evidence>
<sequence length="588" mass="62547">MLATTALLGLLASPAPTTSCTVLLAGHPLAWTVPQDTSAQLRRASELRDASGPDWKSGRYGAAAEKLKEALGIYCAVNAESGDPEGHYRERAITLRALVWNEFRAGESEAALEHYGALFDLSNDHADVLAERQSAYGAVFEHAGRLSTRAKAEAFWESVADIFEAYDDEERLAQLLLDRASSYATLGFLKEARADLAESIVAHGKIDDFDGANWGRNNLAFSYIGTSEWEKALEFLGDALAETRAGRGLAAQSALGYNLLTVASGVAQGGRPGRDVVESLWKIAEAEARDSKPAIVAPERLLVGALRVEVLRVGAARARGAVDRVKVAMPGAPGSLQADLGLHAAKTLLDGGEPRAALDELASLAIDAGPAFPHLRLRQLVLQAAAAAALEDRPDFDRFAEAASEAIASLDHDGTSRSAYEQLAASADAFPESRVGRKVNDEWSQLRRRGQRGGAGGSSLRGSNGPRVDGLAELGSQDPLFLLFAVDGELHVKDLLSGDEVSRPMDWKVRTVGFHGMTMELFGGYVEIVGVNYGSGAAAKGSPAGLVLNDLQNFRPLDASKALFVTRNGATFYGPVVSAPEFRGEVQK</sequence>
<dbReference type="Proteomes" id="UP000320390">
    <property type="component" value="Chromosome"/>
</dbReference>
<protein>
    <recommendedName>
        <fullName evidence="4">Tetratricopeptide repeat protein</fullName>
    </recommendedName>
</protein>
<dbReference type="SUPFAM" id="SSF48452">
    <property type="entry name" value="TPR-like"/>
    <property type="match status" value="1"/>
</dbReference>
<keyword evidence="3" id="KW-1185">Reference proteome</keyword>